<evidence type="ECO:0000313" key="1">
    <source>
        <dbReference type="Proteomes" id="UP000504603"/>
    </source>
</evidence>
<dbReference type="PANTHER" id="PTHR33070:SF109">
    <property type="entry name" value="DOMAIN PROTEIN, PUTATIVE (DUF241)-RELATED"/>
    <property type="match status" value="1"/>
</dbReference>
<dbReference type="Proteomes" id="UP000504603">
    <property type="component" value="Unplaced"/>
</dbReference>
<reference evidence="2" key="1">
    <citation type="submission" date="2025-08" db="UniProtKB">
        <authorList>
            <consortium name="RefSeq"/>
        </authorList>
    </citation>
    <scope>IDENTIFICATION</scope>
    <source>
        <strain evidence="2">OHB3-1</strain>
    </source>
</reference>
<dbReference type="KEGG" id="mcha:111005531"/>
<proteinExistence type="predicted"/>
<name>A0A6J1BTY7_MOMCH</name>
<dbReference type="Pfam" id="PF03087">
    <property type="entry name" value="BPS1"/>
    <property type="match status" value="1"/>
</dbReference>
<dbReference type="RefSeq" id="XP_022132739.1">
    <property type="nucleotide sequence ID" value="XM_022277047.1"/>
</dbReference>
<dbReference type="InterPro" id="IPR004320">
    <property type="entry name" value="BPS1_pln"/>
</dbReference>
<organism evidence="1 2">
    <name type="scientific">Momordica charantia</name>
    <name type="common">Bitter gourd</name>
    <name type="synonym">Balsam pear</name>
    <dbReference type="NCBI Taxonomy" id="3673"/>
    <lineage>
        <taxon>Eukaryota</taxon>
        <taxon>Viridiplantae</taxon>
        <taxon>Streptophyta</taxon>
        <taxon>Embryophyta</taxon>
        <taxon>Tracheophyta</taxon>
        <taxon>Spermatophyta</taxon>
        <taxon>Magnoliopsida</taxon>
        <taxon>eudicotyledons</taxon>
        <taxon>Gunneridae</taxon>
        <taxon>Pentapetalae</taxon>
        <taxon>rosids</taxon>
        <taxon>fabids</taxon>
        <taxon>Cucurbitales</taxon>
        <taxon>Cucurbitaceae</taxon>
        <taxon>Momordiceae</taxon>
        <taxon>Momordica</taxon>
    </lineage>
</organism>
<dbReference type="GO" id="GO:0048367">
    <property type="term" value="P:shoot system development"/>
    <property type="evidence" value="ECO:0007669"/>
    <property type="project" value="InterPro"/>
</dbReference>
<dbReference type="GeneID" id="111005531"/>
<keyword evidence="1" id="KW-1185">Reference proteome</keyword>
<dbReference type="PANTHER" id="PTHR33070">
    <property type="entry name" value="OS06G0725500 PROTEIN"/>
    <property type="match status" value="1"/>
</dbReference>
<dbReference type="GO" id="GO:0048364">
    <property type="term" value="P:root development"/>
    <property type="evidence" value="ECO:0007669"/>
    <property type="project" value="InterPro"/>
</dbReference>
<evidence type="ECO:0000313" key="2">
    <source>
        <dbReference type="RefSeq" id="XP_022132739.1"/>
    </source>
</evidence>
<accession>A0A6J1BTY7</accession>
<dbReference type="AlphaFoldDB" id="A0A6J1BTY7"/>
<sequence length="330" mass="37410">MADFIYNFTHWTFPQHKTTEIAMVAFSQTPWSRYRVRCISLPARSHPSTIRVEQQLAKLKSSDASSLSSFEAICSGLSGLVELYRFINEVLNLPLAQQALASHRREIWVQELVDGSVRLLDICDNTRDAVLVMKESIRELQSAIRRSKYEDSGVENTIAAYNCSRKRIKHESLKKSFASLREMDINTAGAFPPLQLENEVTAAVIRVLREASSVTTSIFNSLLSFLAVPVHWRPKPSRWTLVSRLVHKGAITRNNQTDRMNELENLDAALDGLQLRSSSTDAEAKEKIQSVVRERLMGLDSSIERVERGTEGLFRELIHTRVSLLNIISR</sequence>
<gene>
    <name evidence="2" type="primary">LOC111005531</name>
</gene>
<protein>
    <submittedName>
        <fullName evidence="2">Uncharacterized protein LOC111005531</fullName>
    </submittedName>
</protein>
<dbReference type="OrthoDB" id="1701699at2759"/>